<gene>
    <name evidence="1" type="ORF">QR680_000437</name>
</gene>
<keyword evidence="2" id="KW-1185">Reference proteome</keyword>
<comment type="caution">
    <text evidence="1">The sequence shown here is derived from an EMBL/GenBank/DDBJ whole genome shotgun (WGS) entry which is preliminary data.</text>
</comment>
<proteinExistence type="predicted"/>
<sequence>MRFRMSNMIPYAAITDVPLSGWTPIWEHLSRYVLRTDPLGPSFDRLVNQTSVSDGIKTIIPLGEVTSHSEVAPELRLLNGRSHFVIPGRGATETTPHLAIYVHSDERLPFEERPSYSEVAPELRLLNGRSHFVIGGKGGAETTPHLAIYVHSDERLPFAEVTSYSEVAPDCDF</sequence>
<organism evidence="1 2">
    <name type="scientific">Steinernema hermaphroditum</name>
    <dbReference type="NCBI Taxonomy" id="289476"/>
    <lineage>
        <taxon>Eukaryota</taxon>
        <taxon>Metazoa</taxon>
        <taxon>Ecdysozoa</taxon>
        <taxon>Nematoda</taxon>
        <taxon>Chromadorea</taxon>
        <taxon>Rhabditida</taxon>
        <taxon>Tylenchina</taxon>
        <taxon>Panagrolaimomorpha</taxon>
        <taxon>Strongyloidoidea</taxon>
        <taxon>Steinernematidae</taxon>
        <taxon>Steinernema</taxon>
    </lineage>
</organism>
<reference evidence="1" key="1">
    <citation type="submission" date="2023-06" db="EMBL/GenBank/DDBJ databases">
        <title>Genomic analysis of the entomopathogenic nematode Steinernema hermaphroditum.</title>
        <authorList>
            <person name="Schwarz E.M."/>
            <person name="Heppert J.K."/>
            <person name="Baniya A."/>
            <person name="Schwartz H.T."/>
            <person name="Tan C.-H."/>
            <person name="Antoshechkin I."/>
            <person name="Sternberg P.W."/>
            <person name="Goodrich-Blair H."/>
            <person name="Dillman A.R."/>
        </authorList>
    </citation>
    <scope>NUCLEOTIDE SEQUENCE</scope>
    <source>
        <strain evidence="1">PS9179</strain>
        <tissue evidence="1">Whole animal</tissue>
    </source>
</reference>
<dbReference type="EMBL" id="JAUCMV010000005">
    <property type="protein sequence ID" value="KAK0393859.1"/>
    <property type="molecule type" value="Genomic_DNA"/>
</dbReference>
<name>A0AA39LEA2_9BILA</name>
<evidence type="ECO:0000313" key="1">
    <source>
        <dbReference type="EMBL" id="KAK0393859.1"/>
    </source>
</evidence>
<accession>A0AA39LEA2</accession>
<evidence type="ECO:0000313" key="2">
    <source>
        <dbReference type="Proteomes" id="UP001175271"/>
    </source>
</evidence>
<dbReference type="AlphaFoldDB" id="A0AA39LEA2"/>
<dbReference type="Proteomes" id="UP001175271">
    <property type="component" value="Unassembled WGS sequence"/>
</dbReference>
<protein>
    <submittedName>
        <fullName evidence="1">Uncharacterized protein</fullName>
    </submittedName>
</protein>